<reference evidence="1 2" key="1">
    <citation type="submission" date="2019-02" db="EMBL/GenBank/DDBJ databases">
        <title>Deep-cultivation of Planctomycetes and their phenomic and genomic characterization uncovers novel biology.</title>
        <authorList>
            <person name="Wiegand S."/>
            <person name="Jogler M."/>
            <person name="Boedeker C."/>
            <person name="Pinto D."/>
            <person name="Vollmers J."/>
            <person name="Rivas-Marin E."/>
            <person name="Kohn T."/>
            <person name="Peeters S.H."/>
            <person name="Heuer A."/>
            <person name="Rast P."/>
            <person name="Oberbeckmann S."/>
            <person name="Bunk B."/>
            <person name="Jeske O."/>
            <person name="Meyerdierks A."/>
            <person name="Storesund J.E."/>
            <person name="Kallscheuer N."/>
            <person name="Luecker S."/>
            <person name="Lage O.M."/>
            <person name="Pohl T."/>
            <person name="Merkel B.J."/>
            <person name="Hornburger P."/>
            <person name="Mueller R.-W."/>
            <person name="Bruemmer F."/>
            <person name="Labrenz M."/>
            <person name="Spormann A.M."/>
            <person name="Op den Camp H."/>
            <person name="Overmann J."/>
            <person name="Amann R."/>
            <person name="Jetten M.S.M."/>
            <person name="Mascher T."/>
            <person name="Medema M.H."/>
            <person name="Devos D.P."/>
            <person name="Kaster A.-K."/>
            <person name="Ovreas L."/>
            <person name="Rohde M."/>
            <person name="Galperin M.Y."/>
            <person name="Jogler C."/>
        </authorList>
    </citation>
    <scope>NUCLEOTIDE SEQUENCE [LARGE SCALE GENOMIC DNA]</scope>
    <source>
        <strain evidence="1 2">ElP</strain>
    </source>
</reference>
<dbReference type="RefSeq" id="WP_197446763.1">
    <property type="nucleotide sequence ID" value="NZ_CP036426.1"/>
</dbReference>
<sequence length="276" mass="29204">MSDPLRCRPDGLRRLATELLSRVGLDRERASAFGRSLLWYDAIGAHEFGISSLSDWLSRIERGEFDPKQCGRVGPEHGSTAVMEGLGGLPPLLLVRAAEIAGQKARDTGVGLVRVLGLPPSTGPSAAIAAELAIGPYAGAVLGPGSAQASAFPSAEGVPVVFDSHFARPDADVPESQGPVGMMLDRLAPWVLLAGAQEVLVAAVAVAAFESLGSFHARVAEAIESRIPPSGWIFPRSWQSQRLESQQRGVPLQEPSVSFLRERCSEAGIDFPGPIR</sequence>
<proteinExistence type="predicted"/>
<dbReference type="Proteomes" id="UP000317835">
    <property type="component" value="Chromosome"/>
</dbReference>
<organism evidence="1 2">
    <name type="scientific">Tautonia plasticadhaerens</name>
    <dbReference type="NCBI Taxonomy" id="2527974"/>
    <lineage>
        <taxon>Bacteria</taxon>
        <taxon>Pseudomonadati</taxon>
        <taxon>Planctomycetota</taxon>
        <taxon>Planctomycetia</taxon>
        <taxon>Isosphaerales</taxon>
        <taxon>Isosphaeraceae</taxon>
        <taxon>Tautonia</taxon>
    </lineage>
</organism>
<accession>A0A518GY20</accession>
<dbReference type="AlphaFoldDB" id="A0A518GY20"/>
<gene>
    <name evidence="1" type="ORF">ElP_13630</name>
</gene>
<dbReference type="SUPFAM" id="SSF89733">
    <property type="entry name" value="L-sulfolactate dehydrogenase-like"/>
    <property type="match status" value="1"/>
</dbReference>
<evidence type="ECO:0000313" key="1">
    <source>
        <dbReference type="EMBL" id="QDV33490.1"/>
    </source>
</evidence>
<dbReference type="InterPro" id="IPR043144">
    <property type="entry name" value="Mal/L-sulf/L-lact_DH-like_ah"/>
</dbReference>
<evidence type="ECO:0000313" key="2">
    <source>
        <dbReference type="Proteomes" id="UP000317835"/>
    </source>
</evidence>
<dbReference type="Gene3D" id="1.10.1530.10">
    <property type="match status" value="1"/>
</dbReference>
<dbReference type="InterPro" id="IPR036111">
    <property type="entry name" value="Mal/L-sulfo/L-lacto_DH-like_sf"/>
</dbReference>
<dbReference type="GO" id="GO:0016491">
    <property type="term" value="F:oxidoreductase activity"/>
    <property type="evidence" value="ECO:0007669"/>
    <property type="project" value="InterPro"/>
</dbReference>
<dbReference type="KEGG" id="tpla:ElP_13630"/>
<protein>
    <submittedName>
        <fullName evidence="1">Malate/L-lactate dehydrogenase</fullName>
    </submittedName>
</protein>
<dbReference type="EMBL" id="CP036426">
    <property type="protein sequence ID" value="QDV33490.1"/>
    <property type="molecule type" value="Genomic_DNA"/>
</dbReference>
<keyword evidence="2" id="KW-1185">Reference proteome</keyword>
<name>A0A518GY20_9BACT</name>
<dbReference type="Pfam" id="PF02615">
    <property type="entry name" value="Ldh_2"/>
    <property type="match status" value="1"/>
</dbReference>
<dbReference type="InterPro" id="IPR003767">
    <property type="entry name" value="Malate/L-lactate_DH-like"/>
</dbReference>